<evidence type="ECO:0000313" key="1">
    <source>
        <dbReference type="EMBL" id="AFM11264.1"/>
    </source>
</evidence>
<proteinExistence type="predicted"/>
<evidence type="ECO:0000313" key="2">
    <source>
        <dbReference type="Proteomes" id="UP000006048"/>
    </source>
</evidence>
<protein>
    <submittedName>
        <fullName evidence="1">Uncharacterized protein</fullName>
    </submittedName>
</protein>
<gene>
    <name evidence="1" type="ordered locus">Turpa_0612</name>
</gene>
<organism evidence="1 2">
    <name type="scientific">Turneriella parva (strain ATCC BAA-1111 / DSM 21527 / NCTC 11395 / H)</name>
    <name type="common">Leptospira parva</name>
    <dbReference type="NCBI Taxonomy" id="869212"/>
    <lineage>
        <taxon>Bacteria</taxon>
        <taxon>Pseudomonadati</taxon>
        <taxon>Spirochaetota</taxon>
        <taxon>Spirochaetia</taxon>
        <taxon>Leptospirales</taxon>
        <taxon>Leptospiraceae</taxon>
        <taxon>Turneriella</taxon>
    </lineage>
</organism>
<reference evidence="1 2" key="1">
    <citation type="submission" date="2012-06" db="EMBL/GenBank/DDBJ databases">
        <title>The complete chromosome of genome of Turneriella parva DSM 21527.</title>
        <authorList>
            <consortium name="US DOE Joint Genome Institute (JGI-PGF)"/>
            <person name="Lucas S."/>
            <person name="Han J."/>
            <person name="Lapidus A."/>
            <person name="Bruce D."/>
            <person name="Goodwin L."/>
            <person name="Pitluck S."/>
            <person name="Peters L."/>
            <person name="Kyrpides N."/>
            <person name="Mavromatis K."/>
            <person name="Ivanova N."/>
            <person name="Mikhailova N."/>
            <person name="Chertkov O."/>
            <person name="Detter J.C."/>
            <person name="Tapia R."/>
            <person name="Han C."/>
            <person name="Land M."/>
            <person name="Hauser L."/>
            <person name="Markowitz V."/>
            <person name="Cheng J.-F."/>
            <person name="Hugenholtz P."/>
            <person name="Woyke T."/>
            <person name="Wu D."/>
            <person name="Gronow S."/>
            <person name="Wellnitz S."/>
            <person name="Brambilla E."/>
            <person name="Klenk H.-P."/>
            <person name="Eisen J.A."/>
        </authorList>
    </citation>
    <scope>NUCLEOTIDE SEQUENCE [LARGE SCALE GENOMIC DNA]</scope>
    <source>
        <strain evidence="2">ATCC BAA-1111 / DSM 21527 / NCTC 11395 / H</strain>
    </source>
</reference>
<sequence>MTQLIGAAAPEQIIGRIRSGDRRVLATVSLAEIEAVQNHNETFFYISRVIGQKAVRSLFGCFENRISGVRKICADSLYQLKLNYVHKKYIVLLLKKEKDPAVQMALQDVVVRMNEERFYAARAARDNRFLAKITYDELSVIADKGVPASKAFAGEDLAFLGGGLENTDNQVRIFCARMIGRVGDAKDRARALLARAKGREKVKAVAKEIDISLACLAGSKCPDIYLQDEH</sequence>
<dbReference type="AlphaFoldDB" id="I4B1V7"/>
<dbReference type="Proteomes" id="UP000006048">
    <property type="component" value="Chromosome"/>
</dbReference>
<name>I4B1V7_TURPD</name>
<dbReference type="STRING" id="869212.Turpa_0612"/>
<dbReference type="RefSeq" id="WP_014801782.1">
    <property type="nucleotide sequence ID" value="NC_018020.1"/>
</dbReference>
<dbReference type="KEGG" id="tpx:Turpa_0612"/>
<dbReference type="HOGENOM" id="CLU_1204358_0_0_12"/>
<accession>I4B1V7</accession>
<dbReference type="EMBL" id="CP002959">
    <property type="protein sequence ID" value="AFM11264.1"/>
    <property type="molecule type" value="Genomic_DNA"/>
</dbReference>
<keyword evidence="2" id="KW-1185">Reference proteome</keyword>